<evidence type="ECO:0000313" key="6">
    <source>
        <dbReference type="EMBL" id="CRL46148.1"/>
    </source>
</evidence>
<dbReference type="PROSITE" id="PS50977">
    <property type="entry name" value="HTH_TETR_2"/>
    <property type="match status" value="1"/>
</dbReference>
<proteinExistence type="predicted"/>
<keyword evidence="3" id="KW-0804">Transcription</keyword>
<evidence type="ECO:0000259" key="5">
    <source>
        <dbReference type="PROSITE" id="PS50977"/>
    </source>
</evidence>
<evidence type="ECO:0000313" key="7">
    <source>
        <dbReference type="Proteomes" id="UP000245838"/>
    </source>
</evidence>
<dbReference type="SUPFAM" id="SSF48498">
    <property type="entry name" value="Tetracyclin repressor-like, C-terminal domain"/>
    <property type="match status" value="1"/>
</dbReference>
<dbReference type="PANTHER" id="PTHR47506">
    <property type="entry name" value="TRANSCRIPTIONAL REGULATORY PROTEIN"/>
    <property type="match status" value="1"/>
</dbReference>
<accession>A0A193QM15</accession>
<dbReference type="SUPFAM" id="SSF46689">
    <property type="entry name" value="Homeodomain-like"/>
    <property type="match status" value="1"/>
</dbReference>
<dbReference type="AlphaFoldDB" id="A0A193QM15"/>
<feature type="DNA-binding region" description="H-T-H motif" evidence="4">
    <location>
        <begin position="13"/>
        <end position="32"/>
    </location>
</feature>
<evidence type="ECO:0000256" key="3">
    <source>
        <dbReference type="ARBA" id="ARBA00023163"/>
    </source>
</evidence>
<dbReference type="EMBL" id="LN854557">
    <property type="protein sequence ID" value="CRL46148.1"/>
    <property type="molecule type" value="Genomic_DNA"/>
</dbReference>
<reference evidence="6 7" key="1">
    <citation type="submission" date="2015-05" db="EMBL/GenBank/DDBJ databases">
        <authorList>
            <person name="Goodhead I."/>
        </authorList>
    </citation>
    <scope>NUCLEOTIDE SEQUENCE [LARGE SCALE GENOMIC DNA]</scope>
    <source>
        <strain evidence="7">morsitans</strain>
    </source>
</reference>
<name>A0A193QM15_SODGM</name>
<dbReference type="PROSITE" id="PS01081">
    <property type="entry name" value="HTH_TETR_1"/>
    <property type="match status" value="1"/>
</dbReference>
<evidence type="ECO:0000256" key="4">
    <source>
        <dbReference type="PROSITE-ProRule" id="PRU00335"/>
    </source>
</evidence>
<dbReference type="Gene3D" id="1.10.357.10">
    <property type="entry name" value="Tetracycline Repressor, domain 2"/>
    <property type="match status" value="1"/>
</dbReference>
<dbReference type="InterPro" id="IPR036271">
    <property type="entry name" value="Tet_transcr_reg_TetR-rel_C_sf"/>
</dbReference>
<dbReference type="Proteomes" id="UP000245838">
    <property type="component" value="Chromosome sggmmb4_Chromosome"/>
</dbReference>
<dbReference type="Pfam" id="PF16925">
    <property type="entry name" value="TetR_C_13"/>
    <property type="match status" value="1"/>
</dbReference>
<dbReference type="GO" id="GO:0003677">
    <property type="term" value="F:DNA binding"/>
    <property type="evidence" value="ECO:0007669"/>
    <property type="project" value="UniProtKB-UniRule"/>
</dbReference>
<evidence type="ECO:0000256" key="1">
    <source>
        <dbReference type="ARBA" id="ARBA00023015"/>
    </source>
</evidence>
<dbReference type="Gene3D" id="1.10.10.60">
    <property type="entry name" value="Homeodomain-like"/>
    <property type="match status" value="1"/>
</dbReference>
<keyword evidence="1" id="KW-0805">Transcription regulation</keyword>
<gene>
    <name evidence="6" type="primary">comR_2</name>
    <name evidence="6" type="ORF">SGGMMB4_04508</name>
</gene>
<dbReference type="PANTHER" id="PTHR47506:SF10">
    <property type="entry name" value="TRANSCRIPTIONAL REGULATORY PROTEIN"/>
    <property type="match status" value="1"/>
</dbReference>
<protein>
    <submittedName>
        <fullName evidence="6">HTH-type transcriptional repressor ComR</fullName>
    </submittedName>
</protein>
<keyword evidence="2 4" id="KW-0238">DNA-binding</keyword>
<dbReference type="InterPro" id="IPR011075">
    <property type="entry name" value="TetR_C"/>
</dbReference>
<dbReference type="InterPro" id="IPR023772">
    <property type="entry name" value="DNA-bd_HTH_TetR-type_CS"/>
</dbReference>
<sequence>MQMFRNKGYHAASVADLAADMGLTVGSIYKAFRDKQTLFLQVFELYLCKRRQETRQALAQAVTCRDKVAVLLQDYAALSQGVEGIRGCLVADSATQLCALEEALARLVRQALDANQTRITAFIRTGQEDGSVDPGLNAEHTALLMLALLQGMRVVGKAGRQREEMMAVAALVLRLLDRHAAAAATTAFCSE</sequence>
<dbReference type="InterPro" id="IPR009057">
    <property type="entry name" value="Homeodomain-like_sf"/>
</dbReference>
<dbReference type="Pfam" id="PF00440">
    <property type="entry name" value="TetR_N"/>
    <property type="match status" value="1"/>
</dbReference>
<organism evidence="6 7">
    <name type="scientific">Sodalis glossinidius (strain morsitans)</name>
    <dbReference type="NCBI Taxonomy" id="343509"/>
    <lineage>
        <taxon>Bacteria</taxon>
        <taxon>Pseudomonadati</taxon>
        <taxon>Pseudomonadota</taxon>
        <taxon>Gammaproteobacteria</taxon>
        <taxon>Enterobacterales</taxon>
        <taxon>Bruguierivoracaceae</taxon>
        <taxon>Sodalis</taxon>
    </lineage>
</organism>
<feature type="domain" description="HTH tetR-type" evidence="5">
    <location>
        <begin position="1"/>
        <end position="50"/>
    </location>
</feature>
<dbReference type="InterPro" id="IPR001647">
    <property type="entry name" value="HTH_TetR"/>
</dbReference>
<evidence type="ECO:0000256" key="2">
    <source>
        <dbReference type="ARBA" id="ARBA00023125"/>
    </source>
</evidence>